<reference evidence="9 10" key="1">
    <citation type="submission" date="2024-03" db="EMBL/GenBank/DDBJ databases">
        <title>Adaptation during the transition from Ophiocordyceps entomopathogen to insect associate is accompanied by gene loss and intensified selection.</title>
        <authorList>
            <person name="Ward C.M."/>
            <person name="Onetto C.A."/>
            <person name="Borneman A.R."/>
        </authorList>
    </citation>
    <scope>NUCLEOTIDE SEQUENCE [LARGE SCALE GENOMIC DNA]</scope>
    <source>
        <strain evidence="9">AWRI1</strain>
        <tissue evidence="9">Single Adult Female</tissue>
    </source>
</reference>
<evidence type="ECO:0000256" key="7">
    <source>
        <dbReference type="SAM" id="MobiDB-lite"/>
    </source>
</evidence>
<feature type="domain" description="Transcriptional repressor p66 coiled-coil MBD2-interaction" evidence="8">
    <location>
        <begin position="106"/>
        <end position="145"/>
    </location>
</feature>
<feature type="region of interest" description="Disordered" evidence="7">
    <location>
        <begin position="466"/>
        <end position="655"/>
    </location>
</feature>
<dbReference type="GO" id="GO:0016581">
    <property type="term" value="C:NuRD complex"/>
    <property type="evidence" value="ECO:0007669"/>
    <property type="project" value="TreeGrafter"/>
</dbReference>
<dbReference type="Proteomes" id="UP001367676">
    <property type="component" value="Unassembled WGS sequence"/>
</dbReference>
<evidence type="ECO:0000256" key="3">
    <source>
        <dbReference type="ARBA" id="ARBA00023054"/>
    </source>
</evidence>
<feature type="compositionally biased region" description="Basic residues" evidence="7">
    <location>
        <begin position="558"/>
        <end position="573"/>
    </location>
</feature>
<feature type="compositionally biased region" description="Pro residues" evidence="7">
    <location>
        <begin position="474"/>
        <end position="485"/>
    </location>
</feature>
<feature type="region of interest" description="Disordered" evidence="7">
    <location>
        <begin position="149"/>
        <end position="195"/>
    </location>
</feature>
<feature type="region of interest" description="Disordered" evidence="7">
    <location>
        <begin position="1"/>
        <end position="49"/>
    </location>
</feature>
<evidence type="ECO:0000256" key="6">
    <source>
        <dbReference type="SAM" id="Coils"/>
    </source>
</evidence>
<feature type="region of interest" description="Disordered" evidence="7">
    <location>
        <begin position="312"/>
        <end position="333"/>
    </location>
</feature>
<name>A0AAN9XYA6_9HEMI</name>
<keyword evidence="4" id="KW-0804">Transcription</keyword>
<feature type="coiled-coil region" evidence="6">
    <location>
        <begin position="104"/>
        <end position="131"/>
    </location>
</feature>
<proteinExistence type="predicted"/>
<comment type="caution">
    <text evidence="9">The sequence shown here is derived from an EMBL/GenBank/DDBJ whole genome shotgun (WGS) entry which is preliminary data.</text>
</comment>
<feature type="compositionally biased region" description="Low complexity" evidence="7">
    <location>
        <begin position="574"/>
        <end position="622"/>
    </location>
</feature>
<keyword evidence="2" id="KW-0805">Transcription regulation</keyword>
<comment type="subcellular location">
    <subcellularLocation>
        <location evidence="1">Nucleus</location>
    </subcellularLocation>
</comment>
<evidence type="ECO:0000313" key="10">
    <source>
        <dbReference type="Proteomes" id="UP001367676"/>
    </source>
</evidence>
<accession>A0AAN9XYA6</accession>
<evidence type="ECO:0000256" key="1">
    <source>
        <dbReference type="ARBA" id="ARBA00004123"/>
    </source>
</evidence>
<feature type="compositionally biased region" description="Low complexity" evidence="7">
    <location>
        <begin position="150"/>
        <end position="170"/>
    </location>
</feature>
<keyword evidence="10" id="KW-1185">Reference proteome</keyword>
<dbReference type="PANTHER" id="PTHR13455">
    <property type="entry name" value="TRANSCRIPTIONAL REPRESSOR P66-RELATED"/>
    <property type="match status" value="1"/>
</dbReference>
<evidence type="ECO:0000259" key="8">
    <source>
        <dbReference type="Pfam" id="PF16563"/>
    </source>
</evidence>
<dbReference type="Pfam" id="PF16563">
    <property type="entry name" value="P66_CC"/>
    <property type="match status" value="1"/>
</dbReference>
<evidence type="ECO:0000256" key="2">
    <source>
        <dbReference type="ARBA" id="ARBA00023015"/>
    </source>
</evidence>
<dbReference type="AlphaFoldDB" id="A0AAN9XYA6"/>
<protein>
    <recommendedName>
        <fullName evidence="8">Transcriptional repressor p66 coiled-coil MBD2-interaction domain-containing protein</fullName>
    </recommendedName>
</protein>
<evidence type="ECO:0000313" key="9">
    <source>
        <dbReference type="EMBL" id="KAK7571811.1"/>
    </source>
</evidence>
<evidence type="ECO:0000256" key="4">
    <source>
        <dbReference type="ARBA" id="ARBA00023163"/>
    </source>
</evidence>
<dbReference type="EMBL" id="JBBCAQ010000038">
    <property type="protein sequence ID" value="KAK7571811.1"/>
    <property type="molecule type" value="Genomic_DNA"/>
</dbReference>
<organism evidence="9 10">
    <name type="scientific">Parthenolecanium corni</name>
    <dbReference type="NCBI Taxonomy" id="536013"/>
    <lineage>
        <taxon>Eukaryota</taxon>
        <taxon>Metazoa</taxon>
        <taxon>Ecdysozoa</taxon>
        <taxon>Arthropoda</taxon>
        <taxon>Hexapoda</taxon>
        <taxon>Insecta</taxon>
        <taxon>Pterygota</taxon>
        <taxon>Neoptera</taxon>
        <taxon>Paraneoptera</taxon>
        <taxon>Hemiptera</taxon>
        <taxon>Sternorrhyncha</taxon>
        <taxon>Coccoidea</taxon>
        <taxon>Coccidae</taxon>
        <taxon>Parthenolecanium</taxon>
    </lineage>
</organism>
<sequence length="763" mass="83610">MEVDDDSCIVDLSISSRRPESSGSSHSNKRSPSPGMGQYNKPKRNLRPRVEVKNYVETTDYVFVSDTDEYKQNGYTNGYDYSDSDDGAELPPIPLPKELPLAERLELEKQIKMLKNELRNEEMKLILLKKLRQSQQMKENISILPVNNATTVSQPVPPSHSSSTMKTSNSAHRSPTTHHSKPSPTIPPVPPLLRGQLMPPNRPNIHALPPLSPVVNNHQSNRNVAPGMPSHMYPVNSANVQRSSNSSSNTSHVTSGNLLNNAVMLNNSSRNVVTSSVANNSSSYQNISLQDRIKDVPQSTVITSVSASSSPFSLSAISTQQDRRNDDAQTPAQRQAAAKLALRKQLEKTLLQIPPPKPPPPEMHFIPNPSNTEFIYLLGLEHVVDFITKDQKTPSPPEPFQCSQCNTSFTPIWKWEKNAVKGKDPKVICEACVTSNVKKALKAEHTNRLKTAFVKALQQEQEIEQRLAQASPQPMDPPPSQPSPTPHAHQASSVSSSTSHLQQQQLRRSPQLLHGSSQSHANALSLSASSSSSSSASQHHQQSSSHHHHHQSQQQQQQHHHHHHHHPHHHQPQHHQQSLLSSQSSHLLAAHSLPQSSVSSSSSGGAANSHLHSMATAAQSQPQPLPPPAPKSRRNPTPPVTQPSPTPPRDHHLAAAAAAAAAAAKLTESSKFSPHHAAAAIQQQLLRGLPPPQPLPAHMLQFSPLLYPYQLAMAQAVGGKNTVASFVELQRQAADLQRQYLLDMIPTANINSRHHSTNSWKPS</sequence>
<feature type="compositionally biased region" description="Low complexity" evidence="7">
    <location>
        <begin position="486"/>
        <end position="544"/>
    </location>
</feature>
<dbReference type="PANTHER" id="PTHR13455:SF7">
    <property type="entry name" value="SIMJANG, ISOFORM E"/>
    <property type="match status" value="1"/>
</dbReference>
<keyword evidence="3 6" id="KW-0175">Coiled coil</keyword>
<evidence type="ECO:0000256" key="5">
    <source>
        <dbReference type="ARBA" id="ARBA00023242"/>
    </source>
</evidence>
<feature type="compositionally biased region" description="Pro residues" evidence="7">
    <location>
        <begin position="623"/>
        <end position="647"/>
    </location>
</feature>
<gene>
    <name evidence="9" type="ORF">V9T40_014283</name>
</gene>
<feature type="compositionally biased region" description="Low complexity" evidence="7">
    <location>
        <begin position="13"/>
        <end position="26"/>
    </location>
</feature>
<dbReference type="InterPro" id="IPR032346">
    <property type="entry name" value="P66_CC"/>
</dbReference>
<dbReference type="InterPro" id="IPR040386">
    <property type="entry name" value="P66"/>
</dbReference>
<keyword evidence="5" id="KW-0539">Nucleus</keyword>
<dbReference type="GO" id="GO:0000122">
    <property type="term" value="P:negative regulation of transcription by RNA polymerase II"/>
    <property type="evidence" value="ECO:0007669"/>
    <property type="project" value="InterPro"/>
</dbReference>
<dbReference type="Gene3D" id="6.10.250.1650">
    <property type="match status" value="1"/>
</dbReference>